<reference evidence="2 3" key="2">
    <citation type="submission" date="2024-05" db="EMBL/GenBank/DDBJ databases">
        <authorList>
            <person name="Chen Y."/>
            <person name="Shah S."/>
            <person name="Dougan E. K."/>
            <person name="Thang M."/>
            <person name="Chan C."/>
        </authorList>
    </citation>
    <scope>NUCLEOTIDE SEQUENCE [LARGE SCALE GENOMIC DNA]</scope>
</reference>
<name>A0A9P1BH92_9DINO</name>
<proteinExistence type="predicted"/>
<evidence type="ECO:0000313" key="3">
    <source>
        <dbReference type="Proteomes" id="UP001152797"/>
    </source>
</evidence>
<comment type="caution">
    <text evidence="1">The sequence shown here is derived from an EMBL/GenBank/DDBJ whole genome shotgun (WGS) entry which is preliminary data.</text>
</comment>
<dbReference type="AlphaFoldDB" id="A0A9P1BH92"/>
<reference evidence="1" key="1">
    <citation type="submission" date="2022-10" db="EMBL/GenBank/DDBJ databases">
        <authorList>
            <person name="Chen Y."/>
            <person name="Dougan E. K."/>
            <person name="Chan C."/>
            <person name="Rhodes N."/>
            <person name="Thang M."/>
        </authorList>
    </citation>
    <scope>NUCLEOTIDE SEQUENCE</scope>
</reference>
<dbReference type="EMBL" id="CAMXCT030000069">
    <property type="protein sequence ID" value="CAL4760646.1"/>
    <property type="molecule type" value="Genomic_DNA"/>
</dbReference>
<accession>A0A9P1BH92</accession>
<dbReference type="EMBL" id="CAMXCT020000069">
    <property type="protein sequence ID" value="CAL1126709.1"/>
    <property type="molecule type" value="Genomic_DNA"/>
</dbReference>
<dbReference type="Proteomes" id="UP001152797">
    <property type="component" value="Unassembled WGS sequence"/>
</dbReference>
<organism evidence="1">
    <name type="scientific">Cladocopium goreaui</name>
    <dbReference type="NCBI Taxonomy" id="2562237"/>
    <lineage>
        <taxon>Eukaryota</taxon>
        <taxon>Sar</taxon>
        <taxon>Alveolata</taxon>
        <taxon>Dinophyceae</taxon>
        <taxon>Suessiales</taxon>
        <taxon>Symbiodiniaceae</taxon>
        <taxon>Cladocopium</taxon>
    </lineage>
</organism>
<dbReference type="EMBL" id="CAMXCT010000069">
    <property type="protein sequence ID" value="CAI3973334.1"/>
    <property type="molecule type" value="Genomic_DNA"/>
</dbReference>
<keyword evidence="3" id="KW-1185">Reference proteome</keyword>
<sequence>MVAAGKEDPRDKALAPSAMSFAHRASAAKVEPRWRTACSEFRCCPPKLVEMLRTNKTLDIGMETSDASGFSQTSTAHLMYDLIADWLHAGSKSSGGHIHQGGSASPPQFEVKLVHLVSAEEAQNKVLTSSAAADGGRASFLVRKRCRSIELRGCSKTQAIRTFRASWLIPLQANRSPPIEASRLG</sequence>
<protein>
    <submittedName>
        <fullName evidence="1">Uncharacterized protein</fullName>
    </submittedName>
</protein>
<evidence type="ECO:0000313" key="2">
    <source>
        <dbReference type="EMBL" id="CAL4760646.1"/>
    </source>
</evidence>
<evidence type="ECO:0000313" key="1">
    <source>
        <dbReference type="EMBL" id="CAI3973334.1"/>
    </source>
</evidence>
<gene>
    <name evidence="1" type="ORF">C1SCF055_LOCUS1851</name>
</gene>